<reference evidence="7" key="1">
    <citation type="submission" date="2022-07" db="EMBL/GenBank/DDBJ databases">
        <title>Phylogenomic reconstructions and comparative analyses of Kickxellomycotina fungi.</title>
        <authorList>
            <person name="Reynolds N.K."/>
            <person name="Stajich J.E."/>
            <person name="Barry K."/>
            <person name="Grigoriev I.V."/>
            <person name="Crous P."/>
            <person name="Smith M.E."/>
        </authorList>
    </citation>
    <scope>NUCLEOTIDE SEQUENCE</scope>
    <source>
        <strain evidence="7">CBS 109367</strain>
    </source>
</reference>
<dbReference type="PANTHER" id="PTHR11010">
    <property type="entry name" value="PROTEASE S28 PRO-X CARBOXYPEPTIDASE-RELATED"/>
    <property type="match status" value="1"/>
</dbReference>
<comment type="similarity">
    <text evidence="1">Belongs to the peptidase S28 family.</text>
</comment>
<dbReference type="Gene3D" id="1.20.120.980">
    <property type="entry name" value="Serine carboxypeptidase S28, SKS domain"/>
    <property type="match status" value="1"/>
</dbReference>
<sequence>MLTTFSLLISATAAMISCHAAMCAGAPPASSTQYWITQPVDHFGGAGGATWQQQYLVNATFYRPGGPIYVSTPGESPVSARYIDNSHFTLLAQRTSGLLVTLEHRYFGVSNPMPDLSGASLQFLTIENALADFAAFIRAAKRTPSSVFPIPVVANAQVIFGGGSYSGNIAAWMRARYPDLVLGSWASSAIVYGRLQNYQFDQSFGRHLAQVGCAQRVSQAVSDVDAILLSNNSTQLASMQAKFGIPALSASDSAGLLAALITTYSMAPVTTAGDYVESRVCSFFGNASIKATDAYAAAIRSTIQQAGLTQQALVQIGNSSLGIDNYELGQVNRVWYYMSCTWFGNWQIAPPRWTQLKSYRSQLVNMAYFQTNCRKKFGSRIPVPVDVEAYNRKWFNSLRGVSNVFYTGGALDIWRDTTITTSYGNILQPARGSSIVLIEGATHAQDLGADSPGDLASVRRARSLGDALVSRWLA</sequence>
<evidence type="ECO:0000256" key="6">
    <source>
        <dbReference type="SAM" id="SignalP"/>
    </source>
</evidence>
<evidence type="ECO:0000256" key="2">
    <source>
        <dbReference type="ARBA" id="ARBA00022670"/>
    </source>
</evidence>
<evidence type="ECO:0000313" key="7">
    <source>
        <dbReference type="EMBL" id="KAJ2683582.1"/>
    </source>
</evidence>
<dbReference type="InterPro" id="IPR029058">
    <property type="entry name" value="AB_hydrolase_fold"/>
</dbReference>
<evidence type="ECO:0000256" key="4">
    <source>
        <dbReference type="ARBA" id="ARBA00022801"/>
    </source>
</evidence>
<dbReference type="GO" id="GO:0070008">
    <property type="term" value="F:serine-type exopeptidase activity"/>
    <property type="evidence" value="ECO:0007669"/>
    <property type="project" value="InterPro"/>
</dbReference>
<dbReference type="InterPro" id="IPR042269">
    <property type="entry name" value="Ser_carbopepase_S28_SKS"/>
</dbReference>
<proteinExistence type="inferred from homology"/>
<dbReference type="OrthoDB" id="1735038at2759"/>
<dbReference type="GO" id="GO:0008239">
    <property type="term" value="F:dipeptidyl-peptidase activity"/>
    <property type="evidence" value="ECO:0007669"/>
    <property type="project" value="TreeGrafter"/>
</dbReference>
<comment type="caution">
    <text evidence="7">The sequence shown here is derived from an EMBL/GenBank/DDBJ whole genome shotgun (WGS) entry which is preliminary data.</text>
</comment>
<dbReference type="Proteomes" id="UP001151516">
    <property type="component" value="Unassembled WGS sequence"/>
</dbReference>
<keyword evidence="4" id="KW-0378">Hydrolase</keyword>
<feature type="chain" id="PRO_5040768258" evidence="6">
    <location>
        <begin position="26"/>
        <end position="474"/>
    </location>
</feature>
<gene>
    <name evidence="7" type="ORF">IWW39_005425</name>
</gene>
<dbReference type="Gene3D" id="3.40.50.1820">
    <property type="entry name" value="alpha/beta hydrolase"/>
    <property type="match status" value="1"/>
</dbReference>
<evidence type="ECO:0000256" key="1">
    <source>
        <dbReference type="ARBA" id="ARBA00011079"/>
    </source>
</evidence>
<dbReference type="AlphaFoldDB" id="A0A9W8GHL9"/>
<keyword evidence="3 6" id="KW-0732">Signal</keyword>
<protein>
    <submittedName>
        <fullName evidence="7">Uncharacterized protein</fullName>
    </submittedName>
</protein>
<dbReference type="SUPFAM" id="SSF53474">
    <property type="entry name" value="alpha/beta-Hydrolases"/>
    <property type="match status" value="2"/>
</dbReference>
<keyword evidence="5" id="KW-0325">Glycoprotein</keyword>
<keyword evidence="2" id="KW-0645">Protease</keyword>
<evidence type="ECO:0000313" key="8">
    <source>
        <dbReference type="Proteomes" id="UP001151516"/>
    </source>
</evidence>
<dbReference type="Pfam" id="PF05577">
    <property type="entry name" value="Peptidase_S28"/>
    <property type="match status" value="1"/>
</dbReference>
<name>A0A9W8GHL9_9FUNG</name>
<keyword evidence="8" id="KW-1185">Reference proteome</keyword>
<dbReference type="InterPro" id="IPR008758">
    <property type="entry name" value="Peptidase_S28"/>
</dbReference>
<accession>A0A9W8GHL9</accession>
<dbReference type="EMBL" id="JANBTX010000277">
    <property type="protein sequence ID" value="KAJ2683582.1"/>
    <property type="molecule type" value="Genomic_DNA"/>
</dbReference>
<organism evidence="7 8">
    <name type="scientific">Coemansia spiralis</name>
    <dbReference type="NCBI Taxonomy" id="417178"/>
    <lineage>
        <taxon>Eukaryota</taxon>
        <taxon>Fungi</taxon>
        <taxon>Fungi incertae sedis</taxon>
        <taxon>Zoopagomycota</taxon>
        <taxon>Kickxellomycotina</taxon>
        <taxon>Kickxellomycetes</taxon>
        <taxon>Kickxellales</taxon>
        <taxon>Kickxellaceae</taxon>
        <taxon>Coemansia</taxon>
    </lineage>
</organism>
<evidence type="ECO:0000256" key="5">
    <source>
        <dbReference type="ARBA" id="ARBA00023180"/>
    </source>
</evidence>
<feature type="signal peptide" evidence="6">
    <location>
        <begin position="1"/>
        <end position="25"/>
    </location>
</feature>
<dbReference type="GO" id="GO:0006508">
    <property type="term" value="P:proteolysis"/>
    <property type="evidence" value="ECO:0007669"/>
    <property type="project" value="UniProtKB-KW"/>
</dbReference>
<evidence type="ECO:0000256" key="3">
    <source>
        <dbReference type="ARBA" id="ARBA00022729"/>
    </source>
</evidence>
<dbReference type="PANTHER" id="PTHR11010:SF38">
    <property type="entry name" value="LYSOSOMAL PRO-X CARBOXYPEPTIDASE"/>
    <property type="match status" value="1"/>
</dbReference>